<dbReference type="PANTHER" id="PTHR12663:SF0">
    <property type="entry name" value="PRECOCIOUS DISSOCIATION OF SISTERS 5, ISOFORM A"/>
    <property type="match status" value="1"/>
</dbReference>
<protein>
    <recommendedName>
        <fullName evidence="6">Tudor domain-containing protein</fullName>
    </recommendedName>
</protein>
<reference evidence="7" key="3">
    <citation type="journal article" date="2017" name="Nature">
        <title>Genome sequence of the progenitor of the wheat D genome Aegilops tauschii.</title>
        <authorList>
            <person name="Luo M.C."/>
            <person name="Gu Y.Q."/>
            <person name="Puiu D."/>
            <person name="Wang H."/>
            <person name="Twardziok S.O."/>
            <person name="Deal K.R."/>
            <person name="Huo N."/>
            <person name="Zhu T."/>
            <person name="Wang L."/>
            <person name="Wang Y."/>
            <person name="McGuire P.E."/>
            <person name="Liu S."/>
            <person name="Long H."/>
            <person name="Ramasamy R.K."/>
            <person name="Rodriguez J.C."/>
            <person name="Van S.L."/>
            <person name="Yuan L."/>
            <person name="Wang Z."/>
            <person name="Xia Z."/>
            <person name="Xiao L."/>
            <person name="Anderson O.D."/>
            <person name="Ouyang S."/>
            <person name="Liang Y."/>
            <person name="Zimin A.V."/>
            <person name="Pertea G."/>
            <person name="Qi P."/>
            <person name="Bennetzen J.L."/>
            <person name="Dai X."/>
            <person name="Dawson M.W."/>
            <person name="Muller H.G."/>
            <person name="Kugler K."/>
            <person name="Rivarola-Duarte L."/>
            <person name="Spannagl M."/>
            <person name="Mayer K.F.X."/>
            <person name="Lu F.H."/>
            <person name="Bevan M.W."/>
            <person name="Leroy P."/>
            <person name="Li P."/>
            <person name="You F.M."/>
            <person name="Sun Q."/>
            <person name="Liu Z."/>
            <person name="Lyons E."/>
            <person name="Wicker T."/>
            <person name="Salzberg S.L."/>
            <person name="Devos K.M."/>
            <person name="Dvorak J."/>
        </authorList>
    </citation>
    <scope>NUCLEOTIDE SEQUENCE [LARGE SCALE GENOMIC DNA]</scope>
    <source>
        <strain evidence="7">cv. AL8/78</strain>
    </source>
</reference>
<evidence type="ECO:0000313" key="7">
    <source>
        <dbReference type="EnsemblPlants" id="AET3Gv20262000.1"/>
    </source>
</evidence>
<dbReference type="Gene3D" id="2.30.30.140">
    <property type="match status" value="1"/>
</dbReference>
<dbReference type="GO" id="GO:0000785">
    <property type="term" value="C:chromatin"/>
    <property type="evidence" value="ECO:0007669"/>
    <property type="project" value="TreeGrafter"/>
</dbReference>
<dbReference type="Gramene" id="AET3Gv20262000.1">
    <property type="protein sequence ID" value="AET3Gv20262000.1"/>
    <property type="gene ID" value="AET3Gv20262000"/>
</dbReference>
<evidence type="ECO:0000256" key="3">
    <source>
        <dbReference type="ARBA" id="ARBA00023204"/>
    </source>
</evidence>
<dbReference type="GO" id="GO:0005634">
    <property type="term" value="C:nucleus"/>
    <property type="evidence" value="ECO:0007669"/>
    <property type="project" value="UniProtKB-SubCell"/>
</dbReference>
<dbReference type="InterPro" id="IPR002999">
    <property type="entry name" value="Tudor"/>
</dbReference>
<dbReference type="FunFam" id="2.30.30.140:FF:000079">
    <property type="entry name" value="Enhancer of polycomb-like transcription factor protein"/>
    <property type="match status" value="1"/>
</dbReference>
<evidence type="ECO:0000256" key="1">
    <source>
        <dbReference type="ARBA" id="ARBA00004123"/>
    </source>
</evidence>
<feature type="compositionally biased region" description="Basic residues" evidence="5">
    <location>
        <begin position="291"/>
        <end position="303"/>
    </location>
</feature>
<evidence type="ECO:0000259" key="6">
    <source>
        <dbReference type="SMART" id="SM00333"/>
    </source>
</evidence>
<feature type="domain" description="Tudor" evidence="6">
    <location>
        <begin position="319"/>
        <end position="378"/>
    </location>
</feature>
<dbReference type="GO" id="GO:0007064">
    <property type="term" value="P:mitotic sister chromatid cohesion"/>
    <property type="evidence" value="ECO:0007669"/>
    <property type="project" value="InterPro"/>
</dbReference>
<feature type="region of interest" description="Disordered" evidence="5">
    <location>
        <begin position="170"/>
        <end position="224"/>
    </location>
</feature>
<reference evidence="8" key="2">
    <citation type="journal article" date="2017" name="Nat. Plants">
        <title>The Aegilops tauschii genome reveals multiple impacts of transposons.</title>
        <authorList>
            <person name="Zhao G."/>
            <person name="Zou C."/>
            <person name="Li K."/>
            <person name="Wang K."/>
            <person name="Li T."/>
            <person name="Gao L."/>
            <person name="Zhang X."/>
            <person name="Wang H."/>
            <person name="Yang Z."/>
            <person name="Liu X."/>
            <person name="Jiang W."/>
            <person name="Mao L."/>
            <person name="Kong X."/>
            <person name="Jiao Y."/>
            <person name="Jia J."/>
        </authorList>
    </citation>
    <scope>NUCLEOTIDE SEQUENCE [LARGE SCALE GENOMIC DNA]</scope>
    <source>
        <strain evidence="8">cv. AL8/78</strain>
    </source>
</reference>
<reference evidence="8" key="1">
    <citation type="journal article" date="2014" name="Science">
        <title>Ancient hybridizations among the ancestral genomes of bread wheat.</title>
        <authorList>
            <consortium name="International Wheat Genome Sequencing Consortium,"/>
            <person name="Marcussen T."/>
            <person name="Sandve S.R."/>
            <person name="Heier L."/>
            <person name="Spannagl M."/>
            <person name="Pfeifer M."/>
            <person name="Jakobsen K.S."/>
            <person name="Wulff B.B."/>
            <person name="Steuernagel B."/>
            <person name="Mayer K.F."/>
            <person name="Olsen O.A."/>
        </authorList>
    </citation>
    <scope>NUCLEOTIDE SEQUENCE [LARGE SCALE GENOMIC DNA]</scope>
    <source>
        <strain evidence="8">cv. AL8/78</strain>
    </source>
</reference>
<comment type="subcellular location">
    <subcellularLocation>
        <location evidence="1">Nucleus</location>
    </subcellularLocation>
</comment>
<keyword evidence="4" id="KW-0539">Nucleus</keyword>
<proteinExistence type="predicted"/>
<dbReference type="GO" id="GO:0006281">
    <property type="term" value="P:DNA repair"/>
    <property type="evidence" value="ECO:0007669"/>
    <property type="project" value="UniProtKB-KW"/>
</dbReference>
<reference evidence="7" key="4">
    <citation type="submission" date="2019-03" db="UniProtKB">
        <authorList>
            <consortium name="EnsemblPlants"/>
        </authorList>
    </citation>
    <scope>IDENTIFICATION</scope>
</reference>
<evidence type="ECO:0000256" key="2">
    <source>
        <dbReference type="ARBA" id="ARBA00022763"/>
    </source>
</evidence>
<evidence type="ECO:0000256" key="5">
    <source>
        <dbReference type="SAM" id="MobiDB-lite"/>
    </source>
</evidence>
<keyword evidence="8" id="KW-1185">Reference proteome</keyword>
<dbReference type="CDD" id="cd20404">
    <property type="entry name" value="Tudor_Agenet_AtEML-like"/>
    <property type="match status" value="1"/>
</dbReference>
<sequence length="727" mass="80765">MPQVKPAPAPESLLGLDGDDETLSERGSVGSGSGPSTPDARGGKEASSSTPSASGSKRKRESLSCDRVEADGPEPTRSGSSDTTWSMDSLHDGCPRSLSRKKNGRSEHSVTSAALISRPRGVLKLRKLPQNVSAETGAGGCNVLQPNGISKPAHFMRRKRIRKPRALKENRVGGDDPVSCLKTENGTHDQDITTKSCSENDLSVPKLPGEPSKPVHVDKDSAGHAQGHIDVSLEENAAMMLCSLSDNRHDDPLRNRMSSPDRSSKESNLHRSNRLNNPYKNEDDVAGPSRLLRKRDGKGPFRKRRPRRHFYEVSPHDLDPFSIVKERIRVFWPLDETWYFGLVKKYDPVTKRHHVKYDDKDEEWINLQNERIKLLLLPGEGRRRCINNTSRKARKVNYEGEKRVHMDQNGSGSESEPIISWLAQSNQARSGTSSSISKTVLGHPNFPVLSKSFDANPGFFGSDGAIPGGLHANGGPEVHNDVTVPRERRFRFVYYRRRFRRRRNGFVNISEHDSHLKRRSSSAVVLASANSREADTETGAPVEYVILVLSLPLKSVCKLISEACSVWLPSTFLHPQHGSLITLWPAVCLDILLVDGTLGLKHLLLETCLRSAVFLFCSLVGSFNQDSGLNAFDESEAPCTSVRFQISGLHGRSQSVFVLFSLIGIGKTQWKNLHAKFRYHSLKRELSNVDCTYADIKQLISGNGQNVRTSMNLFSKVQNSPYLCRFN</sequence>
<feature type="region of interest" description="Disordered" evidence="5">
    <location>
        <begin position="246"/>
        <end position="303"/>
    </location>
</feature>
<accession>A0A453E926</accession>
<reference evidence="7" key="5">
    <citation type="journal article" date="2021" name="G3 (Bethesda)">
        <title>Aegilops tauschii genome assembly Aet v5.0 features greater sequence contiguity and improved annotation.</title>
        <authorList>
            <person name="Wang L."/>
            <person name="Zhu T."/>
            <person name="Rodriguez J.C."/>
            <person name="Deal K.R."/>
            <person name="Dubcovsky J."/>
            <person name="McGuire P.E."/>
            <person name="Lux T."/>
            <person name="Spannagl M."/>
            <person name="Mayer K.F.X."/>
            <person name="Baldrich P."/>
            <person name="Meyers B.C."/>
            <person name="Huo N."/>
            <person name="Gu Y.Q."/>
            <person name="Zhou H."/>
            <person name="Devos K.M."/>
            <person name="Bennetzen J.L."/>
            <person name="Unver T."/>
            <person name="Budak H."/>
            <person name="Gulick P.J."/>
            <person name="Galiba G."/>
            <person name="Kalapos B."/>
            <person name="Nelson D.R."/>
            <person name="Li P."/>
            <person name="You F.M."/>
            <person name="Luo M.C."/>
            <person name="Dvorak J."/>
        </authorList>
    </citation>
    <scope>NUCLEOTIDE SEQUENCE [LARGE SCALE GENOMIC DNA]</scope>
    <source>
        <strain evidence="7">cv. AL8/78</strain>
    </source>
</reference>
<dbReference type="Proteomes" id="UP000015105">
    <property type="component" value="Chromosome 3D"/>
</dbReference>
<dbReference type="EnsemblPlants" id="AET3Gv20262000.1">
    <property type="protein sequence ID" value="AET3Gv20262000.1"/>
    <property type="gene ID" value="AET3Gv20262000"/>
</dbReference>
<organism evidence="7 8">
    <name type="scientific">Aegilops tauschii subsp. strangulata</name>
    <name type="common">Goatgrass</name>
    <dbReference type="NCBI Taxonomy" id="200361"/>
    <lineage>
        <taxon>Eukaryota</taxon>
        <taxon>Viridiplantae</taxon>
        <taxon>Streptophyta</taxon>
        <taxon>Embryophyta</taxon>
        <taxon>Tracheophyta</taxon>
        <taxon>Spermatophyta</taxon>
        <taxon>Magnoliopsida</taxon>
        <taxon>Liliopsida</taxon>
        <taxon>Poales</taxon>
        <taxon>Poaceae</taxon>
        <taxon>BOP clade</taxon>
        <taxon>Pooideae</taxon>
        <taxon>Triticodae</taxon>
        <taxon>Triticeae</taxon>
        <taxon>Triticinae</taxon>
        <taxon>Aegilops</taxon>
    </lineage>
</organism>
<feature type="region of interest" description="Disordered" evidence="5">
    <location>
        <begin position="1"/>
        <end position="113"/>
    </location>
</feature>
<name>A0A453E926_AEGTS</name>
<dbReference type="AlphaFoldDB" id="A0A453E926"/>
<evidence type="ECO:0000313" key="8">
    <source>
        <dbReference type="Proteomes" id="UP000015105"/>
    </source>
</evidence>
<keyword evidence="3" id="KW-0234">DNA repair</keyword>
<evidence type="ECO:0000256" key="4">
    <source>
        <dbReference type="ARBA" id="ARBA00023242"/>
    </source>
</evidence>
<feature type="compositionally biased region" description="Polar residues" evidence="5">
    <location>
        <begin position="77"/>
        <end position="87"/>
    </location>
</feature>
<dbReference type="SMART" id="SM00333">
    <property type="entry name" value="TUDOR"/>
    <property type="match status" value="1"/>
</dbReference>
<feature type="compositionally biased region" description="Basic and acidic residues" evidence="5">
    <location>
        <begin position="213"/>
        <end position="222"/>
    </location>
</feature>
<keyword evidence="2" id="KW-0227">DNA damage</keyword>
<dbReference type="InterPro" id="IPR039776">
    <property type="entry name" value="Pds5"/>
</dbReference>
<dbReference type="PANTHER" id="PTHR12663">
    <property type="entry name" value="ANDROGEN INDUCED INHIBITOR OF PROLIFERATION AS3 / PDS5-RELATED"/>
    <property type="match status" value="1"/>
</dbReference>
<feature type="compositionally biased region" description="Basic and acidic residues" evidence="5">
    <location>
        <begin position="61"/>
        <end position="70"/>
    </location>
</feature>